<dbReference type="EMBL" id="LXQA010404609">
    <property type="protein sequence ID" value="MCI49656.1"/>
    <property type="molecule type" value="Genomic_DNA"/>
</dbReference>
<dbReference type="AlphaFoldDB" id="A0A392SP66"/>
<comment type="caution">
    <text evidence="1">The sequence shown here is derived from an EMBL/GenBank/DDBJ whole genome shotgun (WGS) entry which is preliminary data.</text>
</comment>
<reference evidence="1 2" key="1">
    <citation type="journal article" date="2018" name="Front. Plant Sci.">
        <title>Red Clover (Trifolium pratense) and Zigzag Clover (T. medium) - A Picture of Genomic Similarities and Differences.</title>
        <authorList>
            <person name="Dluhosova J."/>
            <person name="Istvanek J."/>
            <person name="Nedelnik J."/>
            <person name="Repkova J."/>
        </authorList>
    </citation>
    <scope>NUCLEOTIDE SEQUENCE [LARGE SCALE GENOMIC DNA]</scope>
    <source>
        <strain evidence="2">cv. 10/8</strain>
        <tissue evidence="1">Leaf</tissue>
    </source>
</reference>
<evidence type="ECO:0000313" key="1">
    <source>
        <dbReference type="EMBL" id="MCI49656.1"/>
    </source>
</evidence>
<organism evidence="1 2">
    <name type="scientific">Trifolium medium</name>
    <dbReference type="NCBI Taxonomy" id="97028"/>
    <lineage>
        <taxon>Eukaryota</taxon>
        <taxon>Viridiplantae</taxon>
        <taxon>Streptophyta</taxon>
        <taxon>Embryophyta</taxon>
        <taxon>Tracheophyta</taxon>
        <taxon>Spermatophyta</taxon>
        <taxon>Magnoliopsida</taxon>
        <taxon>eudicotyledons</taxon>
        <taxon>Gunneridae</taxon>
        <taxon>Pentapetalae</taxon>
        <taxon>rosids</taxon>
        <taxon>fabids</taxon>
        <taxon>Fabales</taxon>
        <taxon>Fabaceae</taxon>
        <taxon>Papilionoideae</taxon>
        <taxon>50 kb inversion clade</taxon>
        <taxon>NPAAA clade</taxon>
        <taxon>Hologalegina</taxon>
        <taxon>IRL clade</taxon>
        <taxon>Trifolieae</taxon>
        <taxon>Trifolium</taxon>
    </lineage>
</organism>
<sequence length="40" mass="4648">MGLKVPQDYTADVAKRQIEGIRLARLARLPRGQDYEQLFM</sequence>
<feature type="non-terminal residue" evidence="1">
    <location>
        <position position="40"/>
    </location>
</feature>
<proteinExistence type="predicted"/>
<evidence type="ECO:0000313" key="2">
    <source>
        <dbReference type="Proteomes" id="UP000265520"/>
    </source>
</evidence>
<name>A0A392SP66_9FABA</name>
<dbReference type="Proteomes" id="UP000265520">
    <property type="component" value="Unassembled WGS sequence"/>
</dbReference>
<keyword evidence="2" id="KW-1185">Reference proteome</keyword>
<accession>A0A392SP66</accession>
<protein>
    <submittedName>
        <fullName evidence="1">Uncharacterized protein</fullName>
    </submittedName>
</protein>